<proteinExistence type="predicted"/>
<reference evidence="2 3" key="1">
    <citation type="submission" date="2015-08" db="EMBL/GenBank/DDBJ databases">
        <title>The genome of the Asian arowana (Scleropages formosus).</title>
        <authorList>
            <person name="Tan M.H."/>
            <person name="Gan H.M."/>
            <person name="Croft L.J."/>
            <person name="Austin C.M."/>
        </authorList>
    </citation>
    <scope>NUCLEOTIDE SEQUENCE [LARGE SCALE GENOMIC DNA]</scope>
    <source>
        <strain evidence="2">Aro1</strain>
    </source>
</reference>
<dbReference type="AlphaFoldDB" id="A0A0P7TSJ3"/>
<accession>A0A0P7TSJ3</accession>
<evidence type="ECO:0000259" key="1">
    <source>
        <dbReference type="Pfam" id="PF15249"/>
    </source>
</evidence>
<dbReference type="PANTHER" id="PTHR15572:SF2">
    <property type="entry name" value="BRD4-INTERACTING CHROMATIN-REMODELING COMPLEX-ASSOCIATED PROTEIN-LIKE"/>
    <property type="match status" value="1"/>
</dbReference>
<evidence type="ECO:0000313" key="2">
    <source>
        <dbReference type="EMBL" id="KPP64198.1"/>
    </source>
</evidence>
<protein>
    <submittedName>
        <fullName evidence="2">GLTSCR1-like protein-like</fullName>
    </submittedName>
</protein>
<dbReference type="Pfam" id="PF15249">
    <property type="entry name" value="GLTSCR1"/>
    <property type="match status" value="1"/>
</dbReference>
<organism evidence="2 3">
    <name type="scientific">Scleropages formosus</name>
    <name type="common">Asian bonytongue</name>
    <name type="synonym">Osteoglossum formosum</name>
    <dbReference type="NCBI Taxonomy" id="113540"/>
    <lineage>
        <taxon>Eukaryota</taxon>
        <taxon>Metazoa</taxon>
        <taxon>Chordata</taxon>
        <taxon>Craniata</taxon>
        <taxon>Vertebrata</taxon>
        <taxon>Euteleostomi</taxon>
        <taxon>Actinopterygii</taxon>
        <taxon>Neopterygii</taxon>
        <taxon>Teleostei</taxon>
        <taxon>Osteoglossocephala</taxon>
        <taxon>Osteoglossomorpha</taxon>
        <taxon>Osteoglossiformes</taxon>
        <taxon>Osteoglossidae</taxon>
        <taxon>Scleropages</taxon>
    </lineage>
</organism>
<dbReference type="EMBL" id="JARO02007233">
    <property type="protein sequence ID" value="KPP64198.1"/>
    <property type="molecule type" value="Genomic_DNA"/>
</dbReference>
<sequence>MIRDVQALNDYLHGSNSKSGDLDSSLKHDGDHLAMGGEAGGVDLNFSSSLQFIEDELGGASPSGAELGEEQPFDILQKSLLEADITEQTLAQEALLESTPVPAVFPQQVVSGAGFEGVAAAGIPFSGTQPQGFLQQSLQNGSSVGHIQVLGSFSGAPSVMTATSMLVQRPAGQVSASGQGSVFNPTPGGAQVPVPLSGCGAPIPLQNIIIQRGPTPQALVRPIQPKPLSVGGQTVYSLGVQIPTAAGSPQSTQQVKVVSHSGSIVIHPSLGQQPQQQQQQSSLSAGQFILPTSISLTSDPSGHSLQALNGPVLQTAQPAQPVVTAEDTTTSTTYSILTNHSAAATVQLVAGQGFATGGHLIVNQGIVSSQVGQSAPALLQVSGTPGTTAKAWVGLSSSTSAIPTPSPVQAMPIQSHFTLVNSTGPTSSEYSSQIAGGVSVGLQAQPQVSVNLGQRVLVPVAQGSASSSQIGVSDQQFQTQVFAVGQGSSSALPSLRLGNVLGEKAVKTLPPSSQVESFHTVSSKLNPQNRPAIQQLTKGDLVLQQLHEDRVRVLSANRSPFSSWEDAFLRLLPFHVFQGALPTDADFVKVDQEFEAVATDVLKRTQAMLSKYRRLLLAEAERTSPSSEIVMIARTFNQEERRELTQDKRMALVDPEGFLEDFCCVVKPAEASCVGGAHLSSGCHSDTSGLAIDGYRTEAAGDQGLEVDPHSAATGINSDVKNCQRPAQHYMEVNALHQGPGLEQSQLPVADTDSVLEAAVCDPSLFTVDLNGVMQSLRLGL</sequence>
<dbReference type="InterPro" id="IPR052438">
    <property type="entry name" value="Chromatin_remod/trans_coact"/>
</dbReference>
<feature type="domain" description="GLTSCR protein conserved" evidence="1">
    <location>
        <begin position="549"/>
        <end position="649"/>
    </location>
</feature>
<dbReference type="STRING" id="113540.ENSSFOP00015007814"/>
<dbReference type="Proteomes" id="UP000034805">
    <property type="component" value="Unassembled WGS sequence"/>
</dbReference>
<dbReference type="PANTHER" id="PTHR15572">
    <property type="entry name" value="GLIOMA TUMOR SUPPRESSOR CANDIDATE REGION GENE 1"/>
    <property type="match status" value="1"/>
</dbReference>
<evidence type="ECO:0000313" key="3">
    <source>
        <dbReference type="Proteomes" id="UP000034805"/>
    </source>
</evidence>
<comment type="caution">
    <text evidence="2">The sequence shown here is derived from an EMBL/GenBank/DDBJ whole genome shotgun (WGS) entry which is preliminary data.</text>
</comment>
<dbReference type="GO" id="GO:0016514">
    <property type="term" value="C:SWI/SNF complex"/>
    <property type="evidence" value="ECO:0007669"/>
    <property type="project" value="TreeGrafter"/>
</dbReference>
<dbReference type="GO" id="GO:0045893">
    <property type="term" value="P:positive regulation of DNA-templated transcription"/>
    <property type="evidence" value="ECO:0007669"/>
    <property type="project" value="TreeGrafter"/>
</dbReference>
<name>A0A0P7TSJ3_SCLFO</name>
<dbReference type="InterPro" id="IPR015671">
    <property type="entry name" value="GSCR1_dom"/>
</dbReference>
<gene>
    <name evidence="2" type="ORF">Z043_117485</name>
</gene>